<feature type="compositionally biased region" description="Basic residues" evidence="1">
    <location>
        <begin position="309"/>
        <end position="324"/>
    </location>
</feature>
<gene>
    <name evidence="2" type="ORF">SAMN05660429_02688</name>
</gene>
<reference evidence="2 3" key="1">
    <citation type="submission" date="2016-10" db="EMBL/GenBank/DDBJ databases">
        <authorList>
            <person name="de Groot N.N."/>
        </authorList>
    </citation>
    <scope>NUCLEOTIDE SEQUENCE [LARGE SCALE GENOMIC DNA]</scope>
    <source>
        <strain evidence="2 3">DSM 19706</strain>
    </source>
</reference>
<evidence type="ECO:0000256" key="1">
    <source>
        <dbReference type="SAM" id="MobiDB-lite"/>
    </source>
</evidence>
<proteinExistence type="predicted"/>
<protein>
    <recommendedName>
        <fullName evidence="4">MobA/MobL family protein</fullName>
    </recommendedName>
</protein>
<dbReference type="Proteomes" id="UP000199308">
    <property type="component" value="Unassembled WGS sequence"/>
</dbReference>
<sequence length="332" mass="38571">MLKNWLVKTSQIRTSYGHISYLSNQNAKSHDATRIVVLKDGAKSIINANDKRAEFRKENKLKGAYRVKNEATSFILSIPRDITQLTDRQWTILSKYVLKELLLHLNHKIDKQNEKYSIANLKKTTKKQPVLKNISEEEFFKHCHVVLHDESASADKKNHLHILVSNIMNNEVIKPITQTGATFNIKQSFNYAMKKLVNEDHMKYQPNTSVFKPEDEYFTDKKPVEIRPKYFKYASEFKAIFERVKSKFKEWLNAIHANQKLLVADLAVEISNDINSLENVKNSEVSIIIDTAKIVENNHDLAEPLKISNKVKTRKRRRRKKQKPTNKNSGSQ</sequence>
<evidence type="ECO:0008006" key="4">
    <source>
        <dbReference type="Google" id="ProtNLM"/>
    </source>
</evidence>
<dbReference type="AlphaFoldDB" id="A0A1I0H761"/>
<dbReference type="RefSeq" id="WP_093331520.1">
    <property type="nucleotide sequence ID" value="NZ_AP027363.1"/>
</dbReference>
<evidence type="ECO:0000313" key="2">
    <source>
        <dbReference type="EMBL" id="SET78661.1"/>
    </source>
</evidence>
<accession>A0A1I0H761</accession>
<organism evidence="2 3">
    <name type="scientific">Thalassotalea agarivorans</name>
    <name type="common">Thalassomonas agarivorans</name>
    <dbReference type="NCBI Taxonomy" id="349064"/>
    <lineage>
        <taxon>Bacteria</taxon>
        <taxon>Pseudomonadati</taxon>
        <taxon>Pseudomonadota</taxon>
        <taxon>Gammaproteobacteria</taxon>
        <taxon>Alteromonadales</taxon>
        <taxon>Colwelliaceae</taxon>
        <taxon>Thalassotalea</taxon>
    </lineage>
</organism>
<evidence type="ECO:0000313" key="3">
    <source>
        <dbReference type="Proteomes" id="UP000199308"/>
    </source>
</evidence>
<keyword evidence="3" id="KW-1185">Reference proteome</keyword>
<name>A0A1I0H761_THASX</name>
<feature type="region of interest" description="Disordered" evidence="1">
    <location>
        <begin position="305"/>
        <end position="332"/>
    </location>
</feature>
<dbReference type="OrthoDB" id="6378816at2"/>
<dbReference type="EMBL" id="FOHK01000014">
    <property type="protein sequence ID" value="SET78661.1"/>
    <property type="molecule type" value="Genomic_DNA"/>
</dbReference>